<gene>
    <name evidence="1" type="ORF">PSON_ATCC_30995.1.T1470115</name>
</gene>
<evidence type="ECO:0000313" key="1">
    <source>
        <dbReference type="EMBL" id="CAD8123839.1"/>
    </source>
</evidence>
<comment type="caution">
    <text evidence="1">The sequence shown here is derived from an EMBL/GenBank/DDBJ whole genome shotgun (WGS) entry which is preliminary data.</text>
</comment>
<name>A0A8S1R9M6_9CILI</name>
<organism evidence="1 2">
    <name type="scientific">Paramecium sonneborni</name>
    <dbReference type="NCBI Taxonomy" id="65129"/>
    <lineage>
        <taxon>Eukaryota</taxon>
        <taxon>Sar</taxon>
        <taxon>Alveolata</taxon>
        <taxon>Ciliophora</taxon>
        <taxon>Intramacronucleata</taxon>
        <taxon>Oligohymenophorea</taxon>
        <taxon>Peniculida</taxon>
        <taxon>Parameciidae</taxon>
        <taxon>Paramecium</taxon>
    </lineage>
</organism>
<reference evidence="1" key="1">
    <citation type="submission" date="2021-01" db="EMBL/GenBank/DDBJ databases">
        <authorList>
            <consortium name="Genoscope - CEA"/>
            <person name="William W."/>
        </authorList>
    </citation>
    <scope>NUCLEOTIDE SEQUENCE</scope>
</reference>
<accession>A0A8S1R9M6</accession>
<dbReference type="EMBL" id="CAJJDN010000147">
    <property type="protein sequence ID" value="CAD8123839.1"/>
    <property type="molecule type" value="Genomic_DNA"/>
</dbReference>
<dbReference type="AlphaFoldDB" id="A0A8S1R9M6"/>
<keyword evidence="2" id="KW-1185">Reference proteome</keyword>
<protein>
    <submittedName>
        <fullName evidence="1">Uncharacterized protein</fullName>
    </submittedName>
</protein>
<dbReference type="Proteomes" id="UP000692954">
    <property type="component" value="Unassembled WGS sequence"/>
</dbReference>
<sequence length="229" mass="27505">MNILDYKQFISPQFRSLSLQAKRKIKIKNKGRSISYQPQNQLNIFNMKGLIFQKDSLRRKSCHCNECGSLSKFQYKYMNLKHVPSMKKKTQIQLRAEKRRQTKNSTFYKYRSIIFDQVRRNKVEQQQAESVEATPKISTDIKESMNKLKEYFEKQETQKKEIQNRARNFRYFGNQTPICSPNRYKSPRNKEFIPYLSYRRIELINLKPLKFSDTLKSFQTHKKTLSTQS</sequence>
<evidence type="ECO:0000313" key="2">
    <source>
        <dbReference type="Proteomes" id="UP000692954"/>
    </source>
</evidence>
<proteinExistence type="predicted"/>
<dbReference type="OrthoDB" id="292722at2759"/>